<dbReference type="OMA" id="GLEWPQT"/>
<keyword evidence="4" id="KW-1003">Cell membrane</keyword>
<keyword evidence="6" id="KW-0303">Gap junction</keyword>
<dbReference type="GO" id="GO:0034220">
    <property type="term" value="P:monoatomic ion transmembrane transport"/>
    <property type="evidence" value="ECO:0007669"/>
    <property type="project" value="UniProtKB-KW"/>
</dbReference>
<evidence type="ECO:0000256" key="11">
    <source>
        <dbReference type="ARBA" id="ARBA00023303"/>
    </source>
</evidence>
<gene>
    <name evidence="12" type="primary">inx</name>
</gene>
<feature type="region of interest" description="Disordered" evidence="13">
    <location>
        <begin position="266"/>
        <end position="285"/>
    </location>
</feature>
<evidence type="ECO:0000256" key="3">
    <source>
        <dbReference type="ARBA" id="ARBA00022448"/>
    </source>
</evidence>
<evidence type="ECO:0000256" key="4">
    <source>
        <dbReference type="ARBA" id="ARBA00022475"/>
    </source>
</evidence>
<dbReference type="GO" id="GO:0005243">
    <property type="term" value="F:gap junction channel activity"/>
    <property type="evidence" value="ECO:0007669"/>
    <property type="project" value="TreeGrafter"/>
</dbReference>
<keyword evidence="5 12" id="KW-0812">Transmembrane</keyword>
<evidence type="ECO:0000256" key="7">
    <source>
        <dbReference type="ARBA" id="ARBA00022949"/>
    </source>
</evidence>
<keyword evidence="8 12" id="KW-1133">Transmembrane helix</keyword>
<name>A0A1I8BZL9_MELHA</name>
<protein>
    <recommendedName>
        <fullName evidence="12">Innexin</fullName>
    </recommendedName>
</protein>
<dbReference type="GO" id="GO:0005886">
    <property type="term" value="C:plasma membrane"/>
    <property type="evidence" value="ECO:0007669"/>
    <property type="project" value="UniProtKB-SubCell"/>
</dbReference>
<dbReference type="Pfam" id="PF00876">
    <property type="entry name" value="Innexin"/>
    <property type="match status" value="1"/>
</dbReference>
<dbReference type="PANTHER" id="PTHR11893:SF46">
    <property type="entry name" value="INNEXIN-12"/>
    <property type="match status" value="1"/>
</dbReference>
<feature type="transmembrane region" description="Helical" evidence="12">
    <location>
        <begin position="50"/>
        <end position="72"/>
    </location>
</feature>
<evidence type="ECO:0000256" key="5">
    <source>
        <dbReference type="ARBA" id="ARBA00022692"/>
    </source>
</evidence>
<evidence type="ECO:0000256" key="6">
    <source>
        <dbReference type="ARBA" id="ARBA00022868"/>
    </source>
</evidence>
<evidence type="ECO:0000256" key="9">
    <source>
        <dbReference type="ARBA" id="ARBA00023065"/>
    </source>
</evidence>
<dbReference type="InterPro" id="IPR000990">
    <property type="entry name" value="Innexin"/>
</dbReference>
<dbReference type="PRINTS" id="PR01262">
    <property type="entry name" value="INNEXIN"/>
</dbReference>
<evidence type="ECO:0000256" key="2">
    <source>
        <dbReference type="ARBA" id="ARBA00004651"/>
    </source>
</evidence>
<keyword evidence="7" id="KW-0965">Cell junction</keyword>
<accession>A0A1I8BZL9</accession>
<evidence type="ECO:0000256" key="1">
    <source>
        <dbReference type="ARBA" id="ARBA00004610"/>
    </source>
</evidence>
<keyword evidence="11 12" id="KW-0407">Ion channel</keyword>
<evidence type="ECO:0000256" key="10">
    <source>
        <dbReference type="ARBA" id="ARBA00023136"/>
    </source>
</evidence>
<sequence>MEYALDYCFVQNTYFVQFADMKPDNYFDIAEHIIPIPSNWTEREHKQIGYYQWVPFILALQALTFFLPVVIWRSIYGSTNMKVRAICETCSIKSNLEPGERSKNMEIIARFLICNHDVTKGVGGRLQTMAAGRVVQIAYISTKLLYAFNALMQFMLVKWMLGAPDPFWGWNVISDIIAGREWPETGNFPRVTLCDFSIDPISHRGLARRIQINGFIENALRPDGLLIIRLISINSGDLITSRLIATLWQDYQQRLHEVDPLIPEEENFNEPDSLLGIRNKNGKKS</sequence>
<evidence type="ECO:0000256" key="12">
    <source>
        <dbReference type="RuleBase" id="RU010713"/>
    </source>
</evidence>
<proteinExistence type="inferred from homology"/>
<evidence type="ECO:0000256" key="8">
    <source>
        <dbReference type="ARBA" id="ARBA00022989"/>
    </source>
</evidence>
<keyword evidence="9 12" id="KW-0406">Ion transport</keyword>
<dbReference type="AlphaFoldDB" id="A0A1I8BZL9"/>
<dbReference type="WBParaSite" id="MhA1_Contig803.frz3.gene4">
    <property type="protein sequence ID" value="MhA1_Contig803.frz3.gene4"/>
    <property type="gene ID" value="MhA1_Contig803.frz3.gene4"/>
</dbReference>
<comment type="caution">
    <text evidence="12">Lacks conserved residue(s) required for the propagation of feature annotation.</text>
</comment>
<evidence type="ECO:0000313" key="14">
    <source>
        <dbReference type="Proteomes" id="UP000095281"/>
    </source>
</evidence>
<comment type="similarity">
    <text evidence="12">Belongs to the pannexin family.</text>
</comment>
<dbReference type="GO" id="GO:0005921">
    <property type="term" value="C:gap junction"/>
    <property type="evidence" value="ECO:0007669"/>
    <property type="project" value="UniProtKB-SubCell"/>
</dbReference>
<keyword evidence="3 12" id="KW-0813">Transport</keyword>
<comment type="function">
    <text evidence="12">Structural component of the gap junctions.</text>
</comment>
<reference evidence="15" key="1">
    <citation type="submission" date="2016-11" db="UniProtKB">
        <authorList>
            <consortium name="WormBaseParasite"/>
        </authorList>
    </citation>
    <scope>IDENTIFICATION</scope>
</reference>
<keyword evidence="10 12" id="KW-0472">Membrane</keyword>
<dbReference type="PROSITE" id="PS51013">
    <property type="entry name" value="PANNEXIN"/>
    <property type="match status" value="1"/>
</dbReference>
<dbReference type="PANTHER" id="PTHR11893">
    <property type="entry name" value="INNEXIN"/>
    <property type="match status" value="1"/>
</dbReference>
<evidence type="ECO:0000256" key="13">
    <source>
        <dbReference type="SAM" id="MobiDB-lite"/>
    </source>
</evidence>
<evidence type="ECO:0000313" key="15">
    <source>
        <dbReference type="WBParaSite" id="MhA1_Contig803.frz3.gene4"/>
    </source>
</evidence>
<keyword evidence="14" id="KW-1185">Reference proteome</keyword>
<organism evidence="14 15">
    <name type="scientific">Meloidogyne hapla</name>
    <name type="common">Root-knot nematode worm</name>
    <dbReference type="NCBI Taxonomy" id="6305"/>
    <lineage>
        <taxon>Eukaryota</taxon>
        <taxon>Metazoa</taxon>
        <taxon>Ecdysozoa</taxon>
        <taxon>Nematoda</taxon>
        <taxon>Chromadorea</taxon>
        <taxon>Rhabditida</taxon>
        <taxon>Tylenchina</taxon>
        <taxon>Tylenchomorpha</taxon>
        <taxon>Tylenchoidea</taxon>
        <taxon>Meloidogynidae</taxon>
        <taxon>Meloidogyninae</taxon>
        <taxon>Meloidogyne</taxon>
    </lineage>
</organism>
<dbReference type="Proteomes" id="UP000095281">
    <property type="component" value="Unplaced"/>
</dbReference>
<comment type="subcellular location">
    <subcellularLocation>
        <location evidence="1">Cell junction</location>
        <location evidence="1">Gap junction</location>
    </subcellularLocation>
    <subcellularLocation>
        <location evidence="2 12">Cell membrane</location>
        <topology evidence="2 12">Multi-pass membrane protein</topology>
    </subcellularLocation>
</comment>